<dbReference type="PANTHER" id="PTHR32154:SF0">
    <property type="entry name" value="PYRUVATE-FLAVODOXIN OXIDOREDUCTASE-RELATED"/>
    <property type="match status" value="1"/>
</dbReference>
<accession>A0A7C3RW06</accession>
<proteinExistence type="predicted"/>
<dbReference type="GO" id="GO:0019752">
    <property type="term" value="P:carboxylic acid metabolic process"/>
    <property type="evidence" value="ECO:0007669"/>
    <property type="project" value="UniProtKB-ARBA"/>
</dbReference>
<evidence type="ECO:0000259" key="3">
    <source>
        <dbReference type="Pfam" id="PF17147"/>
    </source>
</evidence>
<reference evidence="4" key="1">
    <citation type="journal article" date="2020" name="mSystems">
        <title>Genome- and Community-Level Interaction Insights into Carbon Utilization and Element Cycling Functions of Hydrothermarchaeota in Hydrothermal Sediment.</title>
        <authorList>
            <person name="Zhou Z."/>
            <person name="Liu Y."/>
            <person name="Xu W."/>
            <person name="Pan J."/>
            <person name="Luo Z.H."/>
            <person name="Li M."/>
        </authorList>
    </citation>
    <scope>NUCLEOTIDE SEQUENCE [LARGE SCALE GENOMIC DNA]</scope>
    <source>
        <strain evidence="4">SpSt-81</strain>
    </source>
</reference>
<dbReference type="Pfam" id="PF17147">
    <property type="entry name" value="PFOR_II"/>
    <property type="match status" value="1"/>
</dbReference>
<dbReference type="GO" id="GO:0006979">
    <property type="term" value="P:response to oxidative stress"/>
    <property type="evidence" value="ECO:0007669"/>
    <property type="project" value="TreeGrafter"/>
</dbReference>
<dbReference type="SUPFAM" id="SSF52518">
    <property type="entry name" value="Thiamin diphosphate-binding fold (THDP-binding)"/>
    <property type="match status" value="1"/>
</dbReference>
<feature type="domain" description="Pyruvate flavodoxin/ferredoxin oxidoreductase pyrimidine binding" evidence="2">
    <location>
        <begin position="20"/>
        <end position="242"/>
    </location>
</feature>
<dbReference type="InterPro" id="IPR029061">
    <property type="entry name" value="THDP-binding"/>
</dbReference>
<feature type="domain" description="Pyruvate:ferredoxin oxidoreductase core" evidence="3">
    <location>
        <begin position="265"/>
        <end position="369"/>
    </location>
</feature>
<dbReference type="PANTHER" id="PTHR32154">
    <property type="entry name" value="PYRUVATE-FLAVODOXIN OXIDOREDUCTASE-RELATED"/>
    <property type="match status" value="1"/>
</dbReference>
<sequence>MKTQVRKIAIEGNEAAALAFKQINPDVVAAYPITPSTEVVQKFSEYVANGEVDTEFVPVESEHSAMSACVGASAAGARVMTSTASQGLALMWEMLYIAASLRLPIIMTVANRALSAPINIHGDHSDAMGARDSGWIQIFSENVQEIYDNIFQAVKIAENENVRLPVMVGYDGFITSHSVETIELLDDEVVRNFVGKYKPKYTLLDVDNPISIGPLALTDSYFEFKVAQAHAIENSLPIIKKVGKEYGDLTGRYYDVIEKYKMDGAEYVIVAMSSTVGTAREVVDSLREKGLPVGLLKIRVFRPFPTEDIVNALKDVKVVGILDRSMVPGSFGGPLYHEITSAMYHFDKRPIAQAYVYGLGGRDITTNHIEKVFEELMEIGKKGKPNPLTYIGVRE</sequence>
<dbReference type="Pfam" id="PF01855">
    <property type="entry name" value="POR_N"/>
    <property type="match status" value="1"/>
</dbReference>
<dbReference type="EMBL" id="DTIN01000013">
    <property type="protein sequence ID" value="HFX13245.1"/>
    <property type="molecule type" value="Genomic_DNA"/>
</dbReference>
<dbReference type="InterPro" id="IPR033412">
    <property type="entry name" value="PFOR_II"/>
</dbReference>
<dbReference type="AlphaFoldDB" id="A0A7C3RW06"/>
<dbReference type="FunFam" id="3.40.50.920:FF:000010">
    <property type="entry name" value="Pyruvate ferredoxin oxidoreductase, alpha subunit"/>
    <property type="match status" value="1"/>
</dbReference>
<gene>
    <name evidence="4" type="primary">porA</name>
    <name evidence="4" type="ORF">ENW00_03675</name>
</gene>
<dbReference type="InterPro" id="IPR050722">
    <property type="entry name" value="Pyruvate:ferred/Flavod_OxRd"/>
</dbReference>
<dbReference type="FunFam" id="3.40.50.970:FF:000012">
    <property type="entry name" value="Pyruvate:ferredoxin (Flavodoxin) oxidoreductase"/>
    <property type="match status" value="1"/>
</dbReference>
<evidence type="ECO:0000313" key="4">
    <source>
        <dbReference type="EMBL" id="HFX13245.1"/>
    </source>
</evidence>
<organism evidence="4">
    <name type="scientific">Dictyoglomus thermophilum</name>
    <dbReference type="NCBI Taxonomy" id="14"/>
    <lineage>
        <taxon>Bacteria</taxon>
        <taxon>Pseudomonadati</taxon>
        <taxon>Dictyoglomota</taxon>
        <taxon>Dictyoglomia</taxon>
        <taxon>Dictyoglomales</taxon>
        <taxon>Dictyoglomaceae</taxon>
        <taxon>Dictyoglomus</taxon>
    </lineage>
</organism>
<dbReference type="Gene3D" id="3.40.50.970">
    <property type="match status" value="1"/>
</dbReference>
<keyword evidence="4" id="KW-0670">Pyruvate</keyword>
<dbReference type="Gene3D" id="3.40.50.920">
    <property type="match status" value="1"/>
</dbReference>
<evidence type="ECO:0000256" key="1">
    <source>
        <dbReference type="ARBA" id="ARBA00023002"/>
    </source>
</evidence>
<name>A0A7C3RW06_DICTH</name>
<dbReference type="InterPro" id="IPR002880">
    <property type="entry name" value="Pyrv_Fd/Flavodoxin_OxRdtase_N"/>
</dbReference>
<dbReference type="InterPro" id="IPR009014">
    <property type="entry name" value="Transketo_C/PFOR_II"/>
</dbReference>
<dbReference type="CDD" id="cd07034">
    <property type="entry name" value="TPP_PYR_PFOR_IOR-alpha_like"/>
    <property type="match status" value="1"/>
</dbReference>
<protein>
    <submittedName>
        <fullName evidence="4">Pyruvate ferredoxin oxidoreductase</fullName>
    </submittedName>
</protein>
<keyword evidence="1" id="KW-0560">Oxidoreductase</keyword>
<evidence type="ECO:0000259" key="2">
    <source>
        <dbReference type="Pfam" id="PF01855"/>
    </source>
</evidence>
<dbReference type="GO" id="GO:0016903">
    <property type="term" value="F:oxidoreductase activity, acting on the aldehyde or oxo group of donors"/>
    <property type="evidence" value="ECO:0007669"/>
    <property type="project" value="UniProtKB-ARBA"/>
</dbReference>
<comment type="caution">
    <text evidence="4">The sequence shown here is derived from an EMBL/GenBank/DDBJ whole genome shotgun (WGS) entry which is preliminary data.</text>
</comment>
<dbReference type="SUPFAM" id="SSF52922">
    <property type="entry name" value="TK C-terminal domain-like"/>
    <property type="match status" value="1"/>
</dbReference>